<dbReference type="InterPro" id="IPR022591">
    <property type="entry name" value="TAF1_HAT_dom"/>
</dbReference>
<dbReference type="Proteomes" id="UP000028045">
    <property type="component" value="Unassembled WGS sequence"/>
</dbReference>
<reference evidence="5 6" key="1">
    <citation type="journal article" date="2014" name="BMC Genomics">
        <title>Comparative genome sequencing reveals chemotype-specific gene clusters in the toxigenic black mold Stachybotrys.</title>
        <authorList>
            <person name="Semeiks J."/>
            <person name="Borek D."/>
            <person name="Otwinowski Z."/>
            <person name="Grishin N.V."/>
        </authorList>
    </citation>
    <scope>NUCLEOTIDE SEQUENCE [LARGE SCALE GENOMIC DNA]</scope>
    <source>
        <strain evidence="6">CBS 109288 / IBT 7711</strain>
    </source>
</reference>
<feature type="region of interest" description="Disordered" evidence="3">
    <location>
        <begin position="1098"/>
        <end position="1285"/>
    </location>
</feature>
<gene>
    <name evidence="5" type="ORF">S7711_02637</name>
</gene>
<comment type="subcellular location">
    <subcellularLocation>
        <location evidence="1">Nucleus</location>
    </subcellularLocation>
</comment>
<sequence length="1314" mass="148459">MAEDKNEFSSFDESDWKAQHAADDREIARLLEQSQDGANGGLRLDDTPFDQTNKADDAEDFEDISDDDLPDEEPSAGASLEMPGLTDDGGTSNDADADDLFGEGPSSPMDHLLDASSPGPQVRDADVADDSQAIDADISFSAMNFDPEPHVNGAVNQDPDIPAAAETAEDILKAAWPAFKKGHVLVWSELLPPKKATWKEKKPTKKPKQLVTSKLTLELAPDQEKLFRIPGPATSTLKQRMAEMEGRGLVLCEQDSYREEEETVHFDMDLESDSETVMGFTLRDIEVACTDWDAYIMDVEANFKAQQAAEQESLSRKRQTNDMDADDDWDAEFLMDLGEETRPQPKKRKTIKPGLPEIPRYTAPSFDNFEEMTRRGAKRVHLDMNDPYLHLETQDAHRNAKRPRHESNVKRIVNGKMGSSMAQRFNLSNDEAYELLKENHQSKVRATLGNISVEHSLPALKLTWPYYKVKLTGTTDEYHRPRFRYKKYAGQTIQFNPLLHFNRKKKKAKKIAEAFEFSRDLSINDNSTAVLFEYCEHRPRVLNSFGMGNKLINYYRRKDSVEDENLPKRELGEYRMLLPEDRSPFSLFGTVDAGETVPTLHNEMYRAPVFKHNPRNTDFLVTRSSTGMHVANWHIHKIDHLHVVGQTFPSVDVPGPHSRKVTNASKNRMKMLAFRMIRHSATRNCQLSDITKHIADSTDTQNRQKLKEFLQYDRDSNEKGMWRLKPGEVLPDELMIRSMIKPEEVSLLDAMQLGIKELEDAGYDPRNANIDDDAQVVDADGEEDEGDDDASKAVKGGKKAGEKQEETLADKMAPWKTTKAFIDASAQKAMLQLHGEGDPTGHGLGFSFIRTSMKGGYIEAVQGPLATSADAMEREKRANGGHAYNVKKQQAMYEEGIREIWEKQKSTLSDSQEHDDKDVAVIEDEDDRFNVQSAATPAQYDDRASQISGLTSSSRHLKRAIRITRQVQLADGSTQNRVEVVHDPVVISQYMKRRTEADLELREYVKGFIRHQHLPKRGPPVWRSLPASVRNLHRNSSLANHFTARNTTPPRHGPGYTASQLDFFGMDIRVPAYTYFSTVSTAPGLRAMPTMIVLRTLESKRSSSDSRKTKPDDKLESSKRSSIKKPAQATQARRVQGIRSSQEPPASAPIVARSDTSKLTRSMTPPVSPPPLSSFDWWSAAQGGHSDSAAKKSKKKQKSLLAQAILQVDKQARKQAGQKTTQRATGPRQRDRTKERERAKMRREAAKEKKAREQQEALEKEREVRAARKKLKAELQQRARSRADNEQLLAMRVLQDQKHNQEKAQHNSYCAPRQ</sequence>
<dbReference type="HOGENOM" id="CLU_000572_1_2_1"/>
<protein>
    <recommendedName>
        <fullName evidence="4">Transcription initiation factor TFIID subunit 1 histone acetyltransferase domain-containing protein</fullName>
    </recommendedName>
</protein>
<evidence type="ECO:0000259" key="4">
    <source>
        <dbReference type="Pfam" id="PF12157"/>
    </source>
</evidence>
<evidence type="ECO:0000313" key="6">
    <source>
        <dbReference type="Proteomes" id="UP000028045"/>
    </source>
</evidence>
<evidence type="ECO:0000313" key="5">
    <source>
        <dbReference type="EMBL" id="KEY74048.1"/>
    </source>
</evidence>
<dbReference type="EMBL" id="KL647681">
    <property type="protein sequence ID" value="KEY74048.1"/>
    <property type="molecule type" value="Genomic_DNA"/>
</dbReference>
<dbReference type="GO" id="GO:0051123">
    <property type="term" value="P:RNA polymerase II preinitiation complex assembly"/>
    <property type="evidence" value="ECO:0007669"/>
    <property type="project" value="TreeGrafter"/>
</dbReference>
<dbReference type="PANTHER" id="PTHR13900:SF0">
    <property type="entry name" value="TRANSCRIPTION INITIATION FACTOR TFIID SUBUNIT 1"/>
    <property type="match status" value="1"/>
</dbReference>
<evidence type="ECO:0000256" key="2">
    <source>
        <dbReference type="ARBA" id="ARBA00023242"/>
    </source>
</evidence>
<feature type="region of interest" description="Disordered" evidence="3">
    <location>
        <begin position="779"/>
        <end position="808"/>
    </location>
</feature>
<feature type="region of interest" description="Disordered" evidence="3">
    <location>
        <begin position="1295"/>
        <end position="1314"/>
    </location>
</feature>
<dbReference type="GO" id="GO:0016251">
    <property type="term" value="F:RNA polymerase II general transcription initiation factor activity"/>
    <property type="evidence" value="ECO:0007669"/>
    <property type="project" value="InterPro"/>
</dbReference>
<name>A0A084B919_STACB</name>
<dbReference type="GO" id="GO:0017025">
    <property type="term" value="F:TBP-class protein binding"/>
    <property type="evidence" value="ECO:0007669"/>
    <property type="project" value="InterPro"/>
</dbReference>
<dbReference type="Pfam" id="PF12157">
    <property type="entry name" value="DUF3591"/>
    <property type="match status" value="1"/>
</dbReference>
<dbReference type="GO" id="GO:0004402">
    <property type="term" value="F:histone acetyltransferase activity"/>
    <property type="evidence" value="ECO:0007669"/>
    <property type="project" value="InterPro"/>
</dbReference>
<keyword evidence="6" id="KW-1185">Reference proteome</keyword>
<dbReference type="GO" id="GO:0005669">
    <property type="term" value="C:transcription factor TFIID complex"/>
    <property type="evidence" value="ECO:0007669"/>
    <property type="project" value="InterPro"/>
</dbReference>
<accession>A0A084B919</accession>
<feature type="domain" description="Transcription initiation factor TFIID subunit 1 histone acetyltransferase" evidence="4">
    <location>
        <begin position="425"/>
        <end position="908"/>
    </location>
</feature>
<feature type="compositionally biased region" description="Polar residues" evidence="3">
    <location>
        <begin position="1128"/>
        <end position="1144"/>
    </location>
</feature>
<feature type="region of interest" description="Disordered" evidence="3">
    <location>
        <begin position="1"/>
        <end position="126"/>
    </location>
</feature>
<organism evidence="5 6">
    <name type="scientific">Stachybotrys chartarum (strain CBS 109288 / IBT 7711)</name>
    <name type="common">Toxic black mold</name>
    <name type="synonym">Stilbospora chartarum</name>
    <dbReference type="NCBI Taxonomy" id="1280523"/>
    <lineage>
        <taxon>Eukaryota</taxon>
        <taxon>Fungi</taxon>
        <taxon>Dikarya</taxon>
        <taxon>Ascomycota</taxon>
        <taxon>Pezizomycotina</taxon>
        <taxon>Sordariomycetes</taxon>
        <taxon>Hypocreomycetidae</taxon>
        <taxon>Hypocreales</taxon>
        <taxon>Stachybotryaceae</taxon>
        <taxon>Stachybotrys</taxon>
    </lineage>
</organism>
<feature type="compositionally biased region" description="Basic and acidic residues" evidence="3">
    <location>
        <begin position="1295"/>
        <end position="1305"/>
    </location>
</feature>
<feature type="compositionally biased region" description="Acidic residues" evidence="3">
    <location>
        <begin position="779"/>
        <end position="788"/>
    </location>
</feature>
<feature type="compositionally biased region" description="Acidic residues" evidence="3">
    <location>
        <begin position="57"/>
        <end position="74"/>
    </location>
</feature>
<feature type="compositionally biased region" description="Basic and acidic residues" evidence="3">
    <location>
        <begin position="1228"/>
        <end position="1285"/>
    </location>
</feature>
<dbReference type="PANTHER" id="PTHR13900">
    <property type="entry name" value="TRANSCRIPTION INITIATION FACTOR TFIID"/>
    <property type="match status" value="1"/>
</dbReference>
<feature type="compositionally biased region" description="Basic and acidic residues" evidence="3">
    <location>
        <begin position="1098"/>
        <end position="1119"/>
    </location>
</feature>
<dbReference type="OrthoDB" id="5752at2759"/>
<dbReference type="InterPro" id="IPR040240">
    <property type="entry name" value="TAF1"/>
</dbReference>
<proteinExistence type="predicted"/>
<evidence type="ECO:0000256" key="3">
    <source>
        <dbReference type="SAM" id="MobiDB-lite"/>
    </source>
</evidence>
<keyword evidence="2" id="KW-0539">Nucleus</keyword>
<evidence type="ECO:0000256" key="1">
    <source>
        <dbReference type="ARBA" id="ARBA00004123"/>
    </source>
</evidence>
<feature type="compositionally biased region" description="Basic and acidic residues" evidence="3">
    <location>
        <begin position="799"/>
        <end position="808"/>
    </location>
</feature>
<feature type="compositionally biased region" description="Basic and acidic residues" evidence="3">
    <location>
        <begin position="14"/>
        <end position="29"/>
    </location>
</feature>